<accession>A0A2T4VYU4</accession>
<feature type="transmembrane region" description="Helical" evidence="1">
    <location>
        <begin position="21"/>
        <end position="39"/>
    </location>
</feature>
<feature type="transmembrane region" description="Helical" evidence="1">
    <location>
        <begin position="45"/>
        <end position="66"/>
    </location>
</feature>
<keyword evidence="1" id="KW-1133">Transmembrane helix</keyword>
<sequence length="93" mass="10782">MVFKNLMSSWQRQKLRAFARLIQYLLFCFFPFGFLYILADIFVPLYAGLSVIFLLFVCLCIVISGLDVCGQNMKEDMDAISKCMDRLHKILDA</sequence>
<dbReference type="Proteomes" id="UP000240811">
    <property type="component" value="Unassembled WGS sequence"/>
</dbReference>
<evidence type="ECO:0000256" key="1">
    <source>
        <dbReference type="SAM" id="Phobius"/>
    </source>
</evidence>
<dbReference type="EMBL" id="PSQJ01000001">
    <property type="protein sequence ID" value="PTL86960.1"/>
    <property type="molecule type" value="Genomic_DNA"/>
</dbReference>
<protein>
    <submittedName>
        <fullName evidence="2">Uncharacterized protein</fullName>
    </submittedName>
</protein>
<name>A0A2T4VYU4_9HYPH</name>
<keyword evidence="1" id="KW-0812">Transmembrane</keyword>
<reference evidence="3" key="1">
    <citation type="submission" date="2018-02" db="EMBL/GenBank/DDBJ databases">
        <title>Genome sequence of Candidatus Liberibacter europaeus.</title>
        <authorList>
            <person name="Frampton R.A."/>
            <person name="Thompson S.M."/>
            <person name="David C."/>
            <person name="Addison S.M."/>
            <person name="Smith G.R."/>
        </authorList>
    </citation>
    <scope>NUCLEOTIDE SEQUENCE [LARGE SCALE GENOMIC DNA]</scope>
</reference>
<gene>
    <name evidence="2" type="ORF">C4617_00645</name>
</gene>
<dbReference type="AlphaFoldDB" id="A0A2T4VYU4"/>
<organism evidence="2 3">
    <name type="scientific">Candidatus Liberibacter europaeus</name>
    <dbReference type="NCBI Taxonomy" id="744859"/>
    <lineage>
        <taxon>Bacteria</taxon>
        <taxon>Pseudomonadati</taxon>
        <taxon>Pseudomonadota</taxon>
        <taxon>Alphaproteobacteria</taxon>
        <taxon>Hyphomicrobiales</taxon>
        <taxon>Rhizobiaceae</taxon>
        <taxon>Liberibacter</taxon>
    </lineage>
</organism>
<evidence type="ECO:0000313" key="3">
    <source>
        <dbReference type="Proteomes" id="UP000240811"/>
    </source>
</evidence>
<keyword evidence="1" id="KW-0472">Membrane</keyword>
<comment type="caution">
    <text evidence="2">The sequence shown here is derived from an EMBL/GenBank/DDBJ whole genome shotgun (WGS) entry which is preliminary data.</text>
</comment>
<evidence type="ECO:0000313" key="2">
    <source>
        <dbReference type="EMBL" id="PTL86960.1"/>
    </source>
</evidence>
<proteinExistence type="predicted"/>